<feature type="compositionally biased region" description="Acidic residues" evidence="1">
    <location>
        <begin position="618"/>
        <end position="629"/>
    </location>
</feature>
<feature type="compositionally biased region" description="Basic and acidic residues" evidence="1">
    <location>
        <begin position="835"/>
        <end position="848"/>
    </location>
</feature>
<reference evidence="3" key="1">
    <citation type="submission" date="2025-08" db="UniProtKB">
        <authorList>
            <consortium name="Ensembl"/>
        </authorList>
    </citation>
    <scope>IDENTIFICATION</scope>
</reference>
<name>A0A3B3RJZ7_9TELE</name>
<dbReference type="Pfam" id="PF15363">
    <property type="entry name" value="BTBD8_C"/>
    <property type="match status" value="1"/>
</dbReference>
<sequence length="1005" mass="106940">MKSDGLGGPVQTAVSARAVYNGDTAHVRDCKDKAWSPKPGDTTQKAKMAARPKPELNGSPKTDSPRRENAAMGGTAVTPAREVNASKDKKPNGTRPRAPANSATAHPKTSKSKKNGSGTESPQGVDGPPPLSTPTSGSVSPENNSSSPRSATPGQRSKTVAKVSPRSPVTKTLRKPCDPTKANSTTSRTVTKEASKAKSGASGRPFTAAPGSKAEPKGRSTPTNPGENLGPKPSSQASGTRKPTSPRKEEIPKPPAGDGAAGDASKKKPAKASLAATTTANGKQAKAAAAKPVPLAGGKSSPRQKAVAEFPTPKGSPKSAGPDKQASPGLKRHSAKGKETCSQRSPAGKLTGPNPHISTAEEQPKGAVEQAEKSPAHVGTHRKPDVATLGPGHSAETSARVGKTRHSGGGAENQRKAPAENHAARTDTSARIAAAPMPAHATLPGPANPPKGNEPAKTPGSPAGPQTPPDYSWSGSHRQVSPESESASAATTSSDDIKPRSEDYDAGGSQDDDGSNDRGVSKCGTVLCHDFLGRSSSDTSTPEELKVYETALRVEPRLRARDAPDPFHGHSTSEEEVTRRRPRSWQRHEDAPLEKETCEDNASALTVRNIPDHQLFSSDEEEETEDERSEVEIHTEVAQPAADLSPRQFQGIVNLAFEDIGEADNDIPAYPSTSNFRRSVLLSVDECEELGSEEVGAQTPLQRSSTTAAGDVFDATSDKPVRRVCDSSDLPARRECMPATPGSALREDRELPQEGQNCSQPAGSIGPADQPPDREGTDPRPQERPRHLDLQRSEQYTDSSLHKNPALEPTNKKKEPQLELCEQQSSSPAGDLDDCEKLDQSSTFDRRPSKVLSPIYETDTGEAFEQSIVGRREEREEERETEQAAEEEEEGGDADDSVSRHFAERDWTLLRQLLSDQDSSLGIITCVPEDLNLAQYLIKQTLALSRDCLGGRPLPPAEPETFKRWAELISPMEDSTNSITVTSFSPEDAASPQGEWTILELETHH</sequence>
<dbReference type="AlphaFoldDB" id="A0A3B3RJZ7"/>
<dbReference type="PANTHER" id="PTHR22427">
    <property type="entry name" value="GH15728P"/>
    <property type="match status" value="1"/>
</dbReference>
<accession>A0A3B3RJZ7</accession>
<reference evidence="3" key="2">
    <citation type="submission" date="2025-09" db="UniProtKB">
        <authorList>
            <consortium name="Ensembl"/>
        </authorList>
    </citation>
    <scope>IDENTIFICATION</scope>
</reference>
<organism evidence="3 4">
    <name type="scientific">Paramormyrops kingsleyae</name>
    <dbReference type="NCBI Taxonomy" id="1676925"/>
    <lineage>
        <taxon>Eukaryota</taxon>
        <taxon>Metazoa</taxon>
        <taxon>Chordata</taxon>
        <taxon>Craniata</taxon>
        <taxon>Vertebrata</taxon>
        <taxon>Euteleostomi</taxon>
        <taxon>Actinopterygii</taxon>
        <taxon>Neopterygii</taxon>
        <taxon>Teleostei</taxon>
        <taxon>Osteoglossocephala</taxon>
        <taxon>Osteoglossomorpha</taxon>
        <taxon>Osteoglossiformes</taxon>
        <taxon>Mormyridae</taxon>
        <taxon>Paramormyrops</taxon>
    </lineage>
</organism>
<feature type="compositionally biased region" description="Low complexity" evidence="1">
    <location>
        <begin position="133"/>
        <end position="150"/>
    </location>
</feature>
<feature type="compositionally biased region" description="Polar residues" evidence="1">
    <location>
        <begin position="233"/>
        <end position="243"/>
    </location>
</feature>
<feature type="region of interest" description="Disordered" evidence="1">
    <location>
        <begin position="691"/>
        <end position="899"/>
    </location>
</feature>
<proteinExistence type="predicted"/>
<dbReference type="CTD" id="284697"/>
<feature type="region of interest" description="Disordered" evidence="1">
    <location>
        <begin position="24"/>
        <end position="523"/>
    </location>
</feature>
<feature type="compositionally biased region" description="Basic and acidic residues" evidence="1">
    <location>
        <begin position="25"/>
        <end position="35"/>
    </location>
</feature>
<feature type="compositionally biased region" description="Basic and acidic residues" evidence="1">
    <location>
        <begin position="413"/>
        <end position="425"/>
    </location>
</feature>
<dbReference type="STRING" id="1676925.ENSPKIP00000018638"/>
<feature type="region of interest" description="Disordered" evidence="1">
    <location>
        <begin position="556"/>
        <end position="645"/>
    </location>
</feature>
<feature type="compositionally biased region" description="Low complexity" evidence="1">
    <location>
        <begin position="430"/>
        <end position="444"/>
    </location>
</feature>
<protein>
    <submittedName>
        <fullName evidence="3">KIAA1107 ortholog</fullName>
    </submittedName>
</protein>
<feature type="compositionally biased region" description="Polar residues" evidence="1">
    <location>
        <begin position="699"/>
        <end position="708"/>
    </location>
</feature>
<feature type="domain" description="BTB/POZ" evidence="2">
    <location>
        <begin position="960"/>
        <end position="1005"/>
    </location>
</feature>
<dbReference type="GeneTree" id="ENSGT00940000154382"/>
<evidence type="ECO:0000313" key="4">
    <source>
        <dbReference type="Proteomes" id="UP000261540"/>
    </source>
</evidence>
<dbReference type="InterPro" id="IPR027907">
    <property type="entry name" value="BTBD8_C"/>
</dbReference>
<feature type="compositionally biased region" description="Polar residues" evidence="1">
    <location>
        <begin position="473"/>
        <end position="482"/>
    </location>
</feature>
<evidence type="ECO:0000256" key="1">
    <source>
        <dbReference type="SAM" id="MobiDB-lite"/>
    </source>
</evidence>
<feature type="compositionally biased region" description="Low complexity" evidence="1">
    <location>
        <begin position="271"/>
        <end position="291"/>
    </location>
</feature>
<dbReference type="OrthoDB" id="409642at2759"/>
<feature type="compositionally biased region" description="Basic and acidic residues" evidence="1">
    <location>
        <begin position="556"/>
        <end position="579"/>
    </location>
</feature>
<feature type="compositionally biased region" description="Basic and acidic residues" evidence="1">
    <location>
        <begin position="716"/>
        <end position="736"/>
    </location>
</feature>
<dbReference type="Ensembl" id="ENSPKIT00000035468.1">
    <property type="protein sequence ID" value="ENSPKIP00000018638.1"/>
    <property type="gene ID" value="ENSPKIG00000004122.1"/>
</dbReference>
<evidence type="ECO:0000259" key="2">
    <source>
        <dbReference type="Pfam" id="PF15363"/>
    </source>
</evidence>
<feature type="compositionally biased region" description="Acidic residues" evidence="1">
    <location>
        <begin position="875"/>
        <end position="896"/>
    </location>
</feature>
<keyword evidence="4" id="KW-1185">Reference proteome</keyword>
<feature type="compositionally biased region" description="Low complexity" evidence="1">
    <location>
        <begin position="483"/>
        <end position="494"/>
    </location>
</feature>
<dbReference type="RefSeq" id="XP_023672460.1">
    <property type="nucleotide sequence ID" value="XM_023816692.2"/>
</dbReference>
<feature type="compositionally biased region" description="Basic and acidic residues" evidence="1">
    <location>
        <begin position="771"/>
        <end position="792"/>
    </location>
</feature>
<dbReference type="PANTHER" id="PTHR22427:SF2">
    <property type="entry name" value="BTB_POZ DOMAIN-CONTAINING PROTEIN 8"/>
    <property type="match status" value="1"/>
</dbReference>
<feature type="compositionally biased region" description="Basic and acidic residues" evidence="1">
    <location>
        <begin position="586"/>
        <end position="598"/>
    </location>
</feature>
<dbReference type="GeneID" id="111846490"/>
<evidence type="ECO:0000313" key="3">
    <source>
        <dbReference type="Ensembl" id="ENSPKIP00000018638.1"/>
    </source>
</evidence>
<dbReference type="KEGG" id="pki:111846490"/>
<dbReference type="Proteomes" id="UP000261540">
    <property type="component" value="Unplaced"/>
</dbReference>